<evidence type="ECO:0000256" key="1">
    <source>
        <dbReference type="ARBA" id="ARBA00004177"/>
    </source>
</evidence>
<evidence type="ECO:0000313" key="7">
    <source>
        <dbReference type="Proteomes" id="UP001642487"/>
    </source>
</evidence>
<keyword evidence="5" id="KW-0653">Protein transport</keyword>
<protein>
    <submittedName>
        <fullName evidence="6">Uncharacterized protein</fullName>
    </submittedName>
</protein>
<evidence type="ECO:0000256" key="3">
    <source>
        <dbReference type="ARBA" id="ARBA00022448"/>
    </source>
</evidence>
<evidence type="ECO:0000313" key="6">
    <source>
        <dbReference type="EMBL" id="CAK9309601.1"/>
    </source>
</evidence>
<keyword evidence="7" id="KW-1185">Reference proteome</keyword>
<evidence type="ECO:0000256" key="2">
    <source>
        <dbReference type="ARBA" id="ARBA00010704"/>
    </source>
</evidence>
<keyword evidence="4" id="KW-0967">Endosome</keyword>
<dbReference type="EMBL" id="OZ021735">
    <property type="protein sequence ID" value="CAK9309601.1"/>
    <property type="molecule type" value="Genomic_DNA"/>
</dbReference>
<dbReference type="Proteomes" id="UP001642487">
    <property type="component" value="Chromosome 1"/>
</dbReference>
<accession>A0ABP0XN61</accession>
<comment type="subcellular location">
    <subcellularLocation>
        <location evidence="1">Endosome</location>
    </subcellularLocation>
</comment>
<evidence type="ECO:0000256" key="4">
    <source>
        <dbReference type="ARBA" id="ARBA00022753"/>
    </source>
</evidence>
<dbReference type="PANTHER" id="PTHR13673:SF0">
    <property type="entry name" value="VPS35 ENDOSOMAL PROTEIN-SORTING FACTOR-LIKE"/>
    <property type="match status" value="1"/>
</dbReference>
<name>A0ABP0XN61_9ROSI</name>
<dbReference type="PANTHER" id="PTHR13673">
    <property type="entry name" value="ESOPHAGEAL CANCER ASSOCIATED PROTEIN"/>
    <property type="match status" value="1"/>
</dbReference>
<dbReference type="InterPro" id="IPR029705">
    <property type="entry name" value="VPS35L"/>
</dbReference>
<reference evidence="6 7" key="1">
    <citation type="submission" date="2024-03" db="EMBL/GenBank/DDBJ databases">
        <authorList>
            <person name="Gkanogiannis A."/>
            <person name="Becerra Lopez-Lavalle L."/>
        </authorList>
    </citation>
    <scope>NUCLEOTIDE SEQUENCE [LARGE SCALE GENOMIC DNA]</scope>
</reference>
<proteinExistence type="inferred from homology"/>
<gene>
    <name evidence="6" type="ORF">CITCOLO1_LOCUS1184</name>
</gene>
<keyword evidence="3" id="KW-0813">Transport</keyword>
<evidence type="ECO:0000256" key="5">
    <source>
        <dbReference type="ARBA" id="ARBA00022927"/>
    </source>
</evidence>
<sequence>MILSLTQSNLGRPLKEMIQEKLQFPPSAALDRMHILSRGERNLKSRMEFRPRDYSAEAKLFLLHRDRAEIHPLSDQSSQQDNIADDQILRYDDPLRADDNATVSGSYLEDIENSPTIGVPSESTFLPVGKEWSSFTRFMTQRFPVSKLVSVTSELEDPQIITENEVKVITRQDYINRLREFKDDLIRAWNASDRVTSLKISVKVSFA</sequence>
<organism evidence="6 7">
    <name type="scientific">Citrullus colocynthis</name>
    <name type="common">colocynth</name>
    <dbReference type="NCBI Taxonomy" id="252529"/>
    <lineage>
        <taxon>Eukaryota</taxon>
        <taxon>Viridiplantae</taxon>
        <taxon>Streptophyta</taxon>
        <taxon>Embryophyta</taxon>
        <taxon>Tracheophyta</taxon>
        <taxon>Spermatophyta</taxon>
        <taxon>Magnoliopsida</taxon>
        <taxon>eudicotyledons</taxon>
        <taxon>Gunneridae</taxon>
        <taxon>Pentapetalae</taxon>
        <taxon>rosids</taxon>
        <taxon>fabids</taxon>
        <taxon>Cucurbitales</taxon>
        <taxon>Cucurbitaceae</taxon>
        <taxon>Benincaseae</taxon>
        <taxon>Citrullus</taxon>
    </lineage>
</organism>
<comment type="similarity">
    <text evidence="2">Belongs to the VPS35L family.</text>
</comment>